<gene>
    <name evidence="1" type="ORF">Ga0074812_10455</name>
</gene>
<evidence type="ECO:0000313" key="1">
    <source>
        <dbReference type="EMBL" id="CUU54975.1"/>
    </source>
</evidence>
<reference evidence="2" key="1">
    <citation type="submission" date="2015-11" db="EMBL/GenBank/DDBJ databases">
        <authorList>
            <person name="Varghese N."/>
        </authorList>
    </citation>
    <scope>NUCLEOTIDE SEQUENCE [LARGE SCALE GENOMIC DNA]</scope>
    <source>
        <strain evidence="2">DSM 45899</strain>
    </source>
</reference>
<accession>A0A0S4QIM1</accession>
<dbReference type="NCBIfam" id="TIGR04363">
    <property type="entry name" value="LD_lanti_pre"/>
    <property type="match status" value="1"/>
</dbReference>
<sequence length="63" mass="6400">MTPTSAVLAPAATPSDLDPFDVDLDLRVIEAVGPLVITMCATDDNCGTTCKPSACSTSSDNPS</sequence>
<organism evidence="1 2">
    <name type="scientific">Parafrankia irregularis</name>
    <dbReference type="NCBI Taxonomy" id="795642"/>
    <lineage>
        <taxon>Bacteria</taxon>
        <taxon>Bacillati</taxon>
        <taxon>Actinomycetota</taxon>
        <taxon>Actinomycetes</taxon>
        <taxon>Frankiales</taxon>
        <taxon>Frankiaceae</taxon>
        <taxon>Parafrankia</taxon>
    </lineage>
</organism>
<name>A0A0S4QIM1_9ACTN</name>
<keyword evidence="2" id="KW-1185">Reference proteome</keyword>
<dbReference type="Proteomes" id="UP000198802">
    <property type="component" value="Unassembled WGS sequence"/>
</dbReference>
<dbReference type="AlphaFoldDB" id="A0A0S4QIM1"/>
<evidence type="ECO:0000313" key="2">
    <source>
        <dbReference type="Proteomes" id="UP000198802"/>
    </source>
</evidence>
<dbReference type="RefSeq" id="WP_076830173.1">
    <property type="nucleotide sequence ID" value="NZ_FAOZ01000004.1"/>
</dbReference>
<dbReference type="InterPro" id="IPR027575">
    <property type="entry name" value="LD_lanti_pre"/>
</dbReference>
<proteinExistence type="predicted"/>
<protein>
    <submittedName>
        <fullName evidence="1">FxLD family lantipeptide</fullName>
    </submittedName>
</protein>
<dbReference type="EMBL" id="FAOZ01000004">
    <property type="protein sequence ID" value="CUU54975.1"/>
    <property type="molecule type" value="Genomic_DNA"/>
</dbReference>